<evidence type="ECO:0000313" key="3">
    <source>
        <dbReference type="EMBL" id="TDS75784.1"/>
    </source>
</evidence>
<keyword evidence="2" id="KW-0812">Transmembrane</keyword>
<protein>
    <recommendedName>
        <fullName evidence="5">DUF2993 family protein</fullName>
    </recommendedName>
</protein>
<evidence type="ECO:0008006" key="5">
    <source>
        <dbReference type="Google" id="ProtNLM"/>
    </source>
</evidence>
<gene>
    <name evidence="3" type="ORF">CLV52_2892</name>
</gene>
<sequence>MTDSARPSLGARQDPPTKPIPVQTAVRRRNRRRRVLVGLLITLIVLVILAAIAFVVGDRIFRSTAEAQIERSVSESLPSGVTGQVTATIGGGSALVQYLRGSFDDVTLVSKGLEVAGAPAAATVHVAGLPVNGGKVDSATARFTVGQAAFKSVPALRNVGASTPQLGNGTVSTTLSRTFLGIALKVAVVLKPSLSGQTVHLRPTDATLTAGPATIPATAIVQQLLPNGVSVCAAEYLPRGIEVTSVGVRRGEAVVGLAARGVDLDAIDSAQTGSCG</sequence>
<dbReference type="InterPro" id="IPR021373">
    <property type="entry name" value="DUF2993"/>
</dbReference>
<comment type="caution">
    <text evidence="3">The sequence shown here is derived from an EMBL/GenBank/DDBJ whole genome shotgun (WGS) entry which is preliminary data.</text>
</comment>
<dbReference type="EMBL" id="SOAM01000003">
    <property type="protein sequence ID" value="TDS75784.1"/>
    <property type="molecule type" value="Genomic_DNA"/>
</dbReference>
<keyword evidence="2" id="KW-1133">Transmembrane helix</keyword>
<name>A0A4R7FHM7_9MICO</name>
<dbReference type="Pfam" id="PF11209">
    <property type="entry name" value="LmeA"/>
    <property type="match status" value="1"/>
</dbReference>
<dbReference type="AlphaFoldDB" id="A0A4R7FHM7"/>
<reference evidence="3 4" key="1">
    <citation type="submission" date="2019-03" db="EMBL/GenBank/DDBJ databases">
        <title>Genomic Encyclopedia of Archaeal and Bacterial Type Strains, Phase II (KMG-II): from individual species to whole genera.</title>
        <authorList>
            <person name="Goeker M."/>
        </authorList>
    </citation>
    <scope>NUCLEOTIDE SEQUENCE [LARGE SCALE GENOMIC DNA]</scope>
    <source>
        <strain evidence="3 4">DSM 24782</strain>
    </source>
</reference>
<evidence type="ECO:0000256" key="2">
    <source>
        <dbReference type="SAM" id="Phobius"/>
    </source>
</evidence>
<keyword evidence="4" id="KW-1185">Reference proteome</keyword>
<evidence type="ECO:0000256" key="1">
    <source>
        <dbReference type="SAM" id="MobiDB-lite"/>
    </source>
</evidence>
<accession>A0A4R7FHM7</accession>
<dbReference type="Proteomes" id="UP000295344">
    <property type="component" value="Unassembled WGS sequence"/>
</dbReference>
<proteinExistence type="predicted"/>
<evidence type="ECO:0000313" key="4">
    <source>
        <dbReference type="Proteomes" id="UP000295344"/>
    </source>
</evidence>
<feature type="transmembrane region" description="Helical" evidence="2">
    <location>
        <begin position="35"/>
        <end position="56"/>
    </location>
</feature>
<feature type="region of interest" description="Disordered" evidence="1">
    <location>
        <begin position="1"/>
        <end position="23"/>
    </location>
</feature>
<organism evidence="3 4">
    <name type="scientific">Amnibacterium kyonggiense</name>
    <dbReference type="NCBI Taxonomy" id="595671"/>
    <lineage>
        <taxon>Bacteria</taxon>
        <taxon>Bacillati</taxon>
        <taxon>Actinomycetota</taxon>
        <taxon>Actinomycetes</taxon>
        <taxon>Micrococcales</taxon>
        <taxon>Microbacteriaceae</taxon>
        <taxon>Amnibacterium</taxon>
    </lineage>
</organism>
<keyword evidence="2" id="KW-0472">Membrane</keyword>